<keyword evidence="3 13" id="KW-0138">CF(0)</keyword>
<dbReference type="GO" id="GO:0045259">
    <property type="term" value="C:proton-transporting ATP synthase complex"/>
    <property type="evidence" value="ECO:0007669"/>
    <property type="project" value="UniProtKB-KW"/>
</dbReference>
<dbReference type="PANTHER" id="PTHR33445:SF2">
    <property type="entry name" value="ATP SYNTHASE SUBUNIT B', CHLOROPLASTIC"/>
    <property type="match status" value="1"/>
</dbReference>
<sequence>MTIDWWTLGLQTVNALVLIWLLGRYLFGPVSAIIAERRAAAQADLDKAAAELEAARAAHSAAEATRDDVARQRADMLAAAQTEADAERTRLLAAAADEAAETRARTQSQIAQMQQTARAEISAEAAKLAANIARKALARLPDDILVAPFADGLTDAIAALPELARDRIGQDGPVTLRTARALTAAEETLIRQALSRALGRDIALTLLADASLIAGLELDAPTATVRNHLAADLTRIEAELAAHD</sequence>
<evidence type="ECO:0000256" key="8">
    <source>
        <dbReference type="ARBA" id="ARBA00023136"/>
    </source>
</evidence>
<dbReference type="GO" id="GO:0005886">
    <property type="term" value="C:plasma membrane"/>
    <property type="evidence" value="ECO:0007669"/>
    <property type="project" value="UniProtKB-SubCell"/>
</dbReference>
<dbReference type="Pfam" id="PF00430">
    <property type="entry name" value="ATP-synt_B"/>
    <property type="match status" value="1"/>
</dbReference>
<evidence type="ECO:0000256" key="3">
    <source>
        <dbReference type="ARBA" id="ARBA00022547"/>
    </source>
</evidence>
<keyword evidence="13" id="KW-1003">Cell membrane</keyword>
<keyword evidence="6 13" id="KW-1133">Transmembrane helix</keyword>
<evidence type="ECO:0000313" key="17">
    <source>
        <dbReference type="Proteomes" id="UP000592216"/>
    </source>
</evidence>
<comment type="subunit">
    <text evidence="13">F-type ATPases have 2 components, F(1) - the catalytic core - and F(0) - the membrane proton channel. F(1) has five subunits: alpha(3), beta(3), gamma(1), delta(1), epsilon(1). F(0) has three main subunits: a(1), b(2) and c(10-14). The alpha and beta chains form an alternating ring which encloses part of the gamma chain. F(1) is attached to F(0) by a central stalk formed by the gamma and epsilon chains, while a peripheral stalk is formed by the delta and b chains.</text>
</comment>
<evidence type="ECO:0000256" key="14">
    <source>
        <dbReference type="RuleBase" id="RU003848"/>
    </source>
</evidence>
<evidence type="ECO:0000256" key="4">
    <source>
        <dbReference type="ARBA" id="ARBA00022692"/>
    </source>
</evidence>
<evidence type="ECO:0000256" key="5">
    <source>
        <dbReference type="ARBA" id="ARBA00022781"/>
    </source>
</evidence>
<gene>
    <name evidence="13" type="primary">atpF</name>
    <name evidence="16" type="ORF">HJ536_20185</name>
</gene>
<comment type="caution">
    <text evidence="16">The sequence shown here is derived from an EMBL/GenBank/DDBJ whole genome shotgun (WGS) entry which is preliminary data.</text>
</comment>
<keyword evidence="4 13" id="KW-0812">Transmembrane</keyword>
<dbReference type="GO" id="GO:0046933">
    <property type="term" value="F:proton-transporting ATP synthase activity, rotational mechanism"/>
    <property type="evidence" value="ECO:0007669"/>
    <property type="project" value="UniProtKB-UniRule"/>
</dbReference>
<organism evidence="16 17">
    <name type="scientific">Donghicola mangrovi</name>
    <dbReference type="NCBI Taxonomy" id="2729614"/>
    <lineage>
        <taxon>Bacteria</taxon>
        <taxon>Pseudomonadati</taxon>
        <taxon>Pseudomonadota</taxon>
        <taxon>Alphaproteobacteria</taxon>
        <taxon>Rhodobacterales</taxon>
        <taxon>Roseobacteraceae</taxon>
        <taxon>Donghicola</taxon>
    </lineage>
</organism>
<keyword evidence="7 13" id="KW-0406">Ion transport</keyword>
<keyword evidence="8 13" id="KW-0472">Membrane</keyword>
<evidence type="ECO:0000256" key="6">
    <source>
        <dbReference type="ARBA" id="ARBA00022989"/>
    </source>
</evidence>
<keyword evidence="9 13" id="KW-0066">ATP synthesis</keyword>
<evidence type="ECO:0000256" key="13">
    <source>
        <dbReference type="HAMAP-Rule" id="MF_01398"/>
    </source>
</evidence>
<dbReference type="Proteomes" id="UP000592216">
    <property type="component" value="Unassembled WGS sequence"/>
</dbReference>
<dbReference type="InterPro" id="IPR002146">
    <property type="entry name" value="ATP_synth_b/b'su_bac/chlpt"/>
</dbReference>
<evidence type="ECO:0000256" key="10">
    <source>
        <dbReference type="ARBA" id="ARBA00025198"/>
    </source>
</evidence>
<feature type="coiled-coil region" evidence="15">
    <location>
        <begin position="38"/>
        <end position="65"/>
    </location>
</feature>
<evidence type="ECO:0000256" key="9">
    <source>
        <dbReference type="ARBA" id="ARBA00023310"/>
    </source>
</evidence>
<dbReference type="InterPro" id="IPR050059">
    <property type="entry name" value="ATP_synthase_B_chain"/>
</dbReference>
<dbReference type="RefSeq" id="WP_177159191.1">
    <property type="nucleotide sequence ID" value="NZ_JABCJE010000022.1"/>
</dbReference>
<evidence type="ECO:0000256" key="2">
    <source>
        <dbReference type="ARBA" id="ARBA00022448"/>
    </source>
</evidence>
<name>A0A850Q798_9RHOB</name>
<evidence type="ECO:0000256" key="12">
    <source>
        <dbReference type="ARBA" id="ARBA00037847"/>
    </source>
</evidence>
<dbReference type="PANTHER" id="PTHR33445">
    <property type="entry name" value="ATP SYNTHASE SUBUNIT B', CHLOROPLASTIC"/>
    <property type="match status" value="1"/>
</dbReference>
<dbReference type="HAMAP" id="MF_01398">
    <property type="entry name" value="ATP_synth_b_bprime"/>
    <property type="match status" value="1"/>
</dbReference>
<dbReference type="AlphaFoldDB" id="A0A850Q798"/>
<comment type="similarity">
    <text evidence="1 13 14">Belongs to the ATPase B chain family.</text>
</comment>
<evidence type="ECO:0000313" key="16">
    <source>
        <dbReference type="EMBL" id="NVO25677.1"/>
    </source>
</evidence>
<dbReference type="InterPro" id="IPR000711">
    <property type="entry name" value="ATPase_OSCP/dsu"/>
</dbReference>
<protein>
    <recommendedName>
        <fullName evidence="13">ATP synthase subunit b</fullName>
    </recommendedName>
    <alternativeName>
        <fullName evidence="13">ATP synthase F(0) sector subunit b</fullName>
    </alternativeName>
    <alternativeName>
        <fullName evidence="13">ATPase subunit I</fullName>
    </alternativeName>
    <alternativeName>
        <fullName evidence="13">F-type ATPase subunit b</fullName>
        <shortName evidence="13">F-ATPase subunit b</shortName>
    </alternativeName>
</protein>
<evidence type="ECO:0000256" key="1">
    <source>
        <dbReference type="ARBA" id="ARBA00005513"/>
    </source>
</evidence>
<keyword evidence="5 13" id="KW-0375">Hydrogen ion transport</keyword>
<keyword evidence="2 13" id="KW-0813">Transport</keyword>
<dbReference type="GO" id="GO:0012505">
    <property type="term" value="C:endomembrane system"/>
    <property type="evidence" value="ECO:0007669"/>
    <property type="project" value="UniProtKB-SubCell"/>
</dbReference>
<comment type="subcellular location">
    <subcellularLocation>
        <location evidence="13">Cell membrane</location>
        <topology evidence="13">Single-pass membrane protein</topology>
    </subcellularLocation>
    <subcellularLocation>
        <location evidence="12">Endomembrane system</location>
        <topology evidence="12">Single-pass membrane protein</topology>
    </subcellularLocation>
</comment>
<evidence type="ECO:0000256" key="11">
    <source>
        <dbReference type="ARBA" id="ARBA00025614"/>
    </source>
</evidence>
<proteinExistence type="inferred from homology"/>
<dbReference type="Pfam" id="PF00213">
    <property type="entry name" value="OSCP"/>
    <property type="match status" value="1"/>
</dbReference>
<evidence type="ECO:0000256" key="15">
    <source>
        <dbReference type="SAM" id="Coils"/>
    </source>
</evidence>
<dbReference type="GO" id="GO:0046961">
    <property type="term" value="F:proton-transporting ATPase activity, rotational mechanism"/>
    <property type="evidence" value="ECO:0007669"/>
    <property type="project" value="TreeGrafter"/>
</dbReference>
<evidence type="ECO:0000256" key="7">
    <source>
        <dbReference type="ARBA" id="ARBA00023065"/>
    </source>
</evidence>
<keyword evidence="15" id="KW-0175">Coiled coil</keyword>
<feature type="transmembrane region" description="Helical" evidence="13">
    <location>
        <begin position="6"/>
        <end position="27"/>
    </location>
</feature>
<reference evidence="16 17" key="1">
    <citation type="submission" date="2020-04" db="EMBL/GenBank/DDBJ databases">
        <title>Donghicola sp., a member of the Rhodobacteraceae family isolated from mangrove forest in Thailand.</title>
        <authorList>
            <person name="Charoenyingcharoen P."/>
            <person name="Yukphan P."/>
        </authorList>
    </citation>
    <scope>NUCLEOTIDE SEQUENCE [LARGE SCALE GENOMIC DNA]</scope>
    <source>
        <strain evidence="16 17">B5-SW-15</strain>
    </source>
</reference>
<dbReference type="EMBL" id="JABCJE010000022">
    <property type="protein sequence ID" value="NVO25677.1"/>
    <property type="molecule type" value="Genomic_DNA"/>
</dbReference>
<accession>A0A850Q798</accession>
<comment type="function">
    <text evidence="11">Component of the F(0) channel, it forms part of the peripheral stalk, linking F(1) to F(0). The b'-subunit is a diverged and duplicated form of b found in plants and photosynthetic bacteria.</text>
</comment>
<comment type="function">
    <text evidence="10 13">F(1)F(0) ATP synthase produces ATP from ADP in the presence of a proton or sodium gradient. F-type ATPases consist of two structural domains, F(1) containing the extramembraneous catalytic core and F(0) containing the membrane proton channel, linked together by a central stalk and a peripheral stalk. During catalysis, ATP synthesis in the catalytic domain of F(1) is coupled via a rotary mechanism of the central stalk subunits to proton translocation.</text>
</comment>